<organism evidence="1 2">
    <name type="scientific">Auriscalpium vulgare</name>
    <dbReference type="NCBI Taxonomy" id="40419"/>
    <lineage>
        <taxon>Eukaryota</taxon>
        <taxon>Fungi</taxon>
        <taxon>Dikarya</taxon>
        <taxon>Basidiomycota</taxon>
        <taxon>Agaricomycotina</taxon>
        <taxon>Agaricomycetes</taxon>
        <taxon>Russulales</taxon>
        <taxon>Auriscalpiaceae</taxon>
        <taxon>Auriscalpium</taxon>
    </lineage>
</organism>
<protein>
    <submittedName>
        <fullName evidence="1">Uncharacterized protein</fullName>
    </submittedName>
</protein>
<gene>
    <name evidence="1" type="ORF">FA95DRAFT_1681450</name>
</gene>
<reference evidence="1" key="1">
    <citation type="submission" date="2021-02" db="EMBL/GenBank/DDBJ databases">
        <authorList>
            <consortium name="DOE Joint Genome Institute"/>
            <person name="Ahrendt S."/>
            <person name="Looney B.P."/>
            <person name="Miyauchi S."/>
            <person name="Morin E."/>
            <person name="Drula E."/>
            <person name="Courty P.E."/>
            <person name="Chicoki N."/>
            <person name="Fauchery L."/>
            <person name="Kohler A."/>
            <person name="Kuo A."/>
            <person name="Labutti K."/>
            <person name="Pangilinan J."/>
            <person name="Lipzen A."/>
            <person name="Riley R."/>
            <person name="Andreopoulos W."/>
            <person name="He G."/>
            <person name="Johnson J."/>
            <person name="Barry K.W."/>
            <person name="Grigoriev I.V."/>
            <person name="Nagy L."/>
            <person name="Hibbett D."/>
            <person name="Henrissat B."/>
            <person name="Matheny P.B."/>
            <person name="Labbe J."/>
            <person name="Martin F."/>
        </authorList>
    </citation>
    <scope>NUCLEOTIDE SEQUENCE</scope>
    <source>
        <strain evidence="1">FP105234-sp</strain>
    </source>
</reference>
<dbReference type="EMBL" id="MU275994">
    <property type="protein sequence ID" value="KAI0044102.1"/>
    <property type="molecule type" value="Genomic_DNA"/>
</dbReference>
<sequence>MSLLTPPNSSQRDKENRLAPGRVSWCQNIRYHSLGTPPRPAGPSSAKKEPPLRSILKAVDHPILPMLADTSREETPEPEDPLTNLRYLDTPVAHILAVDASLRELIEGYSVLTARLRAVVSEATDADCSWPLFQPIRKSTPEFVDAVTRDLSRAMVDPLAGDEDESRPLLPSPQKSPRKRSGMNEEQVKYARDLCTATHAVLKLLGYIFTVPAVFRVFTDGQLRCMLTQVLAIPLAPSLPTPNARKTCALAIWVLQTQRLPVAVLAPARDRIAYALQRAINGELGKEGKKGSSADGHRAVHDLALHAPALFVPAFEQLLPSVLANLIGPTLNLRAMAAHALGGVALALARLPRAHIHTRVSQSVADFLTQAPRAAAAGSQLAPLDAPIQRALRATLNAVEPVHAAQGPVWALCVLASFIVMLGPALCTSTKLMRVVSALVTLSARHRKASVRGITALLWRPMMWVFLCPPLLPGDVPDDDAALAMEVDGEEHEELSPQEEVKRVGFWGVIKTIQEMGAGVAVIGALLAHRSDNDQDLGKIVALLKRMVSKNCGACRDAMEITSRLVGAAVTSSSPYASNFDSEDAPAQSTWSWNKLLPPGLFSAHPGLLTADFTMLQSTVRSIQLETPCPDDVRPLTRTELASPGIFDGLFEIWREGLARLNLASNAQLPTEFIDSWKGMLFSAVSMVQDSEDAQGMILFTTRVSNILCSIIVGTDINFIPMVESPHPDDDLFPNPALHRHARSNAAMKLSVVRDLWALATHIIPIEELGVGGEHLLAFIMQKEDEAVCDSTTPDDARCQWALLCAEVLVKCRDAPLKMFWGADMSKKWTWEWTDDVRSAVWRTFCERWREIGASRWENALFLLGVPFSDATPWEMSSADLDAWEAMLKFCIDRALDDGVETVRILDHVASILSSTHIPSSSSSTRVADLLLSHLEIDDAADAPATLLEFVNDTLVSTYPPEPRGKVVSMWLLRTVTRIVDVCPLSLFQDVVGSIQEGLQTWIADEYRVFTEEEYSFDVLPVYQTLAVCMQSLGPSVRTLNALAPLLESGFLGRDDKPESMAQAFWDLWETTFAGVEVPAQGWPKRLMPYIPDAAPEVHVNVTQSAVAVVDTYDSDRKDSDVELPGSVEITPVRTPRTAPIVILSEGPLELPIVIPSLLPASPIGLSHVLEPPSTPKASISAMLSLPPAAHQTHLADDLLVPRVPITLFATPLRSPRTPRRAPSSGDKENASPRPVIASVLERIAMQSPATSPLGKRHAVDSLSDERPMKKGRLVEPESPTRGRGAAIAFPATRRSSDSDSDDERRAVERDLFKTPSPVKRQPVSTRSFYSSVSPTKKLRHASPSPSPTPVRKRRGIFMEAVEVLRLSDVRRLQRRESMQTVERQPRRQSLRRVKSLGVSITARKTKMRTSSSAGRGPSSSSPLRVLEAILIAGSDDSISTAMPLTTPATAPPSSDDDPHVGQVTPDHLVSPGMRRPWYMDPPSDDSAASDSPSRAHVARRVFQRLGSGSLLPLGPPRFTTVSTEGSSCS</sequence>
<accession>A0ACB8RJN6</accession>
<name>A0ACB8RJN6_9AGAM</name>
<dbReference type="Proteomes" id="UP000814033">
    <property type="component" value="Unassembled WGS sequence"/>
</dbReference>
<comment type="caution">
    <text evidence="1">The sequence shown here is derived from an EMBL/GenBank/DDBJ whole genome shotgun (WGS) entry which is preliminary data.</text>
</comment>
<reference evidence="1" key="2">
    <citation type="journal article" date="2022" name="New Phytol.">
        <title>Evolutionary transition to the ectomycorrhizal habit in the genomes of a hyperdiverse lineage of mushroom-forming fungi.</title>
        <authorList>
            <person name="Looney B."/>
            <person name="Miyauchi S."/>
            <person name="Morin E."/>
            <person name="Drula E."/>
            <person name="Courty P.E."/>
            <person name="Kohler A."/>
            <person name="Kuo A."/>
            <person name="LaButti K."/>
            <person name="Pangilinan J."/>
            <person name="Lipzen A."/>
            <person name="Riley R."/>
            <person name="Andreopoulos W."/>
            <person name="He G."/>
            <person name="Johnson J."/>
            <person name="Nolan M."/>
            <person name="Tritt A."/>
            <person name="Barry K.W."/>
            <person name="Grigoriev I.V."/>
            <person name="Nagy L.G."/>
            <person name="Hibbett D."/>
            <person name="Henrissat B."/>
            <person name="Matheny P.B."/>
            <person name="Labbe J."/>
            <person name="Martin F.M."/>
        </authorList>
    </citation>
    <scope>NUCLEOTIDE SEQUENCE</scope>
    <source>
        <strain evidence="1">FP105234-sp</strain>
    </source>
</reference>
<evidence type="ECO:0000313" key="1">
    <source>
        <dbReference type="EMBL" id="KAI0044102.1"/>
    </source>
</evidence>
<evidence type="ECO:0000313" key="2">
    <source>
        <dbReference type="Proteomes" id="UP000814033"/>
    </source>
</evidence>
<proteinExistence type="predicted"/>
<keyword evidence="2" id="KW-1185">Reference proteome</keyword>